<dbReference type="PIRSF" id="PIRSF021308">
    <property type="entry name" value="UCP021308"/>
    <property type="match status" value="1"/>
</dbReference>
<name>A0ABW5SEP5_9FLAO</name>
<dbReference type="Gene3D" id="3.90.1150.200">
    <property type="match status" value="1"/>
</dbReference>
<comment type="caution">
    <text evidence="2">The sequence shown here is derived from an EMBL/GenBank/DDBJ whole genome shotgun (WGS) entry which is preliminary data.</text>
</comment>
<dbReference type="InterPro" id="IPR016786">
    <property type="entry name" value="YdeI_bac"/>
</dbReference>
<dbReference type="Proteomes" id="UP001597357">
    <property type="component" value="Unassembled WGS sequence"/>
</dbReference>
<dbReference type="EMBL" id="JBHULZ010000026">
    <property type="protein sequence ID" value="MFD2697667.1"/>
    <property type="molecule type" value="Genomic_DNA"/>
</dbReference>
<evidence type="ECO:0000313" key="3">
    <source>
        <dbReference type="Proteomes" id="UP001597357"/>
    </source>
</evidence>
<gene>
    <name evidence="2" type="ORF">ACFSQ0_06650</name>
</gene>
<organism evidence="2 3">
    <name type="scientific">Mesonia sediminis</name>
    <dbReference type="NCBI Taxonomy" id="1703946"/>
    <lineage>
        <taxon>Bacteria</taxon>
        <taxon>Pseudomonadati</taxon>
        <taxon>Bacteroidota</taxon>
        <taxon>Flavobacteriia</taxon>
        <taxon>Flavobacteriales</taxon>
        <taxon>Flavobacteriaceae</taxon>
        <taxon>Mesonia</taxon>
    </lineage>
</organism>
<proteinExistence type="predicted"/>
<feature type="domain" description="YdhG-like" evidence="1">
    <location>
        <begin position="14"/>
        <end position="110"/>
    </location>
</feature>
<accession>A0ABW5SEP5</accession>
<keyword evidence="3" id="KW-1185">Reference proteome</keyword>
<sequence length="195" mass="22323">MNPIKEYITKHKNWSKQLQQLRMLLLKTPLEETIKWGSPVYTINNKNVIGLGAFKNHCALWFFKGSLLQKNQSLLINAQEGKTKNLRQIRFKAGDQIPEKEIKAYILEAIAIEQTGVKSQTSLKTTITIPPELQAAFDNNTSLKTAFEKLSIGKKREYCQYISEAKRASTKTSRLEKITPMILALKGLHDKYRKS</sequence>
<evidence type="ECO:0000259" key="1">
    <source>
        <dbReference type="Pfam" id="PF08818"/>
    </source>
</evidence>
<dbReference type="Pfam" id="PF13376">
    <property type="entry name" value="OmdA"/>
    <property type="match status" value="1"/>
</dbReference>
<reference evidence="3" key="1">
    <citation type="journal article" date="2019" name="Int. J. Syst. Evol. Microbiol.">
        <title>The Global Catalogue of Microorganisms (GCM) 10K type strain sequencing project: providing services to taxonomists for standard genome sequencing and annotation.</title>
        <authorList>
            <consortium name="The Broad Institute Genomics Platform"/>
            <consortium name="The Broad Institute Genome Sequencing Center for Infectious Disease"/>
            <person name="Wu L."/>
            <person name="Ma J."/>
        </authorList>
    </citation>
    <scope>NUCLEOTIDE SEQUENCE [LARGE SCALE GENOMIC DNA]</scope>
    <source>
        <strain evidence="3">KCTC 42255</strain>
    </source>
</reference>
<dbReference type="RefSeq" id="WP_379045943.1">
    <property type="nucleotide sequence ID" value="NZ_JBHULZ010000026.1"/>
</dbReference>
<evidence type="ECO:0000313" key="2">
    <source>
        <dbReference type="EMBL" id="MFD2697667.1"/>
    </source>
</evidence>
<dbReference type="InterPro" id="IPR014922">
    <property type="entry name" value="YdhG-like"/>
</dbReference>
<protein>
    <submittedName>
        <fullName evidence="2">YdeI family protein</fullName>
    </submittedName>
</protein>
<dbReference type="Pfam" id="PF08818">
    <property type="entry name" value="DUF1801"/>
    <property type="match status" value="1"/>
</dbReference>
<dbReference type="SUPFAM" id="SSF159888">
    <property type="entry name" value="YdhG-like"/>
    <property type="match status" value="1"/>
</dbReference>